<dbReference type="GO" id="GO:0005737">
    <property type="term" value="C:cytoplasm"/>
    <property type="evidence" value="ECO:0007669"/>
    <property type="project" value="UniProtKB-SubCell"/>
</dbReference>
<dbReference type="InterPro" id="IPR050399">
    <property type="entry name" value="HPr"/>
</dbReference>
<keyword evidence="4" id="KW-0813">Transport</keyword>
<dbReference type="Proteomes" id="UP000291101">
    <property type="component" value="Unassembled WGS sequence"/>
</dbReference>
<gene>
    <name evidence="10" type="ORF">EUA94_16835</name>
</gene>
<evidence type="ECO:0000256" key="6">
    <source>
        <dbReference type="ARBA" id="ARBA00022597"/>
    </source>
</evidence>
<dbReference type="InterPro" id="IPR001020">
    <property type="entry name" value="PTS_HPr_His_P_site"/>
</dbReference>
<dbReference type="SUPFAM" id="SSF55594">
    <property type="entry name" value="HPr-like"/>
    <property type="match status" value="1"/>
</dbReference>
<dbReference type="OrthoDB" id="350754at2"/>
<sequence length="92" mass="9287">MSVSGNAVIADPHGLHARPASEFVTAARGFDAELSLATETKHANCKSLLSVLTLGVTQGTTVTITATGPDEEAALAALTSLLASHGEDTTTP</sequence>
<accession>A0A4Q2SP77</accession>
<comment type="caution">
    <text evidence="10">The sequence shown here is derived from an EMBL/GenBank/DDBJ whole genome shotgun (WGS) entry which is preliminary data.</text>
</comment>
<dbReference type="PROSITE" id="PS51350">
    <property type="entry name" value="PTS_HPR_DOM"/>
    <property type="match status" value="1"/>
</dbReference>
<protein>
    <recommendedName>
        <fullName evidence="3">Phosphocarrier protein HPr</fullName>
    </recommendedName>
    <alternativeName>
        <fullName evidence="8">Histidine-containing protein</fullName>
    </alternativeName>
</protein>
<dbReference type="InterPro" id="IPR000032">
    <property type="entry name" value="HPr-like"/>
</dbReference>
<dbReference type="InterPro" id="IPR002114">
    <property type="entry name" value="PTS_HPr_Ser_P_site"/>
</dbReference>
<evidence type="ECO:0000256" key="5">
    <source>
        <dbReference type="ARBA" id="ARBA00022490"/>
    </source>
</evidence>
<reference evidence="10 11" key="1">
    <citation type="submission" date="2019-01" db="EMBL/GenBank/DDBJ databases">
        <title>Novel species of Nocardioides.</title>
        <authorList>
            <person name="Liu Q."/>
            <person name="X Y.-H."/>
        </authorList>
    </citation>
    <scope>NUCLEOTIDE SEQUENCE [LARGE SCALE GENOMIC DNA]</scope>
    <source>
        <strain evidence="10 11">HLT2-9</strain>
    </source>
</reference>
<keyword evidence="5" id="KW-0963">Cytoplasm</keyword>
<evidence type="ECO:0000256" key="2">
    <source>
        <dbReference type="ARBA" id="ARBA00004496"/>
    </source>
</evidence>
<proteinExistence type="predicted"/>
<evidence type="ECO:0000256" key="8">
    <source>
        <dbReference type="ARBA" id="ARBA00033055"/>
    </source>
</evidence>
<evidence type="ECO:0000256" key="3">
    <source>
        <dbReference type="ARBA" id="ARBA00020422"/>
    </source>
</evidence>
<feature type="domain" description="HPr" evidence="9">
    <location>
        <begin position="2"/>
        <end position="88"/>
    </location>
</feature>
<keyword evidence="7" id="KW-0598">Phosphotransferase system</keyword>
<dbReference type="PRINTS" id="PR00107">
    <property type="entry name" value="PHOSPHOCPHPR"/>
</dbReference>
<evidence type="ECO:0000313" key="11">
    <source>
        <dbReference type="Proteomes" id="UP000291101"/>
    </source>
</evidence>
<organism evidence="10 11">
    <name type="scientific">Nocardioides zhouii</name>
    <dbReference type="NCBI Taxonomy" id="1168729"/>
    <lineage>
        <taxon>Bacteria</taxon>
        <taxon>Bacillati</taxon>
        <taxon>Actinomycetota</taxon>
        <taxon>Actinomycetes</taxon>
        <taxon>Propionibacteriales</taxon>
        <taxon>Nocardioidaceae</taxon>
        <taxon>Nocardioides</taxon>
    </lineage>
</organism>
<comment type="subcellular location">
    <subcellularLocation>
        <location evidence="2">Cytoplasm</location>
    </subcellularLocation>
</comment>
<dbReference type="PANTHER" id="PTHR33705">
    <property type="entry name" value="PHOSPHOCARRIER PROTEIN HPR"/>
    <property type="match status" value="1"/>
</dbReference>
<comment type="function">
    <text evidence="1">General (non sugar-specific) component of the phosphoenolpyruvate-dependent sugar phosphotransferase system (sugar PTS). This major carbohydrate active-transport system catalyzes the phosphorylation of incoming sugar substrates concomitantly with their translocation across the cell membrane. The phosphoryl group from phosphoenolpyruvate (PEP) is transferred to the phosphoryl carrier protein HPr by enzyme I. Phospho-HPr then transfers it to the PTS EIIA domain.</text>
</comment>
<dbReference type="PANTHER" id="PTHR33705:SF1">
    <property type="entry name" value="PHOSPHOCARRIER PROTEIN HPR"/>
    <property type="match status" value="1"/>
</dbReference>
<evidence type="ECO:0000256" key="7">
    <source>
        <dbReference type="ARBA" id="ARBA00022683"/>
    </source>
</evidence>
<dbReference type="NCBIfam" id="TIGR01003">
    <property type="entry name" value="PTS_HPr_family"/>
    <property type="match status" value="1"/>
</dbReference>
<evidence type="ECO:0000313" key="10">
    <source>
        <dbReference type="EMBL" id="RYC05919.1"/>
    </source>
</evidence>
<dbReference type="Gene3D" id="3.30.1340.10">
    <property type="entry name" value="HPr-like"/>
    <property type="match status" value="1"/>
</dbReference>
<dbReference type="GO" id="GO:0009401">
    <property type="term" value="P:phosphoenolpyruvate-dependent sugar phosphotransferase system"/>
    <property type="evidence" value="ECO:0007669"/>
    <property type="project" value="UniProtKB-KW"/>
</dbReference>
<evidence type="ECO:0000259" key="9">
    <source>
        <dbReference type="PROSITE" id="PS51350"/>
    </source>
</evidence>
<dbReference type="CDD" id="cd00367">
    <property type="entry name" value="PTS-HPr_like"/>
    <property type="match status" value="1"/>
</dbReference>
<evidence type="ECO:0000256" key="1">
    <source>
        <dbReference type="ARBA" id="ARBA00003681"/>
    </source>
</evidence>
<evidence type="ECO:0000256" key="4">
    <source>
        <dbReference type="ARBA" id="ARBA00022448"/>
    </source>
</evidence>
<dbReference type="EMBL" id="SDWV01000019">
    <property type="protein sequence ID" value="RYC05919.1"/>
    <property type="molecule type" value="Genomic_DNA"/>
</dbReference>
<keyword evidence="11" id="KW-1185">Reference proteome</keyword>
<dbReference type="InterPro" id="IPR035895">
    <property type="entry name" value="HPr-like_sf"/>
</dbReference>
<name>A0A4Q2SP77_9ACTN</name>
<keyword evidence="6" id="KW-0762">Sugar transport</keyword>
<dbReference type="RefSeq" id="WP_129428055.1">
    <property type="nucleotide sequence ID" value="NZ_SDWV01000019.1"/>
</dbReference>
<dbReference type="PROSITE" id="PS00369">
    <property type="entry name" value="PTS_HPR_HIS"/>
    <property type="match status" value="1"/>
</dbReference>
<dbReference type="AlphaFoldDB" id="A0A4Q2SP77"/>
<dbReference type="PROSITE" id="PS00589">
    <property type="entry name" value="PTS_HPR_SER"/>
    <property type="match status" value="1"/>
</dbReference>
<dbReference type="Pfam" id="PF00381">
    <property type="entry name" value="PTS-HPr"/>
    <property type="match status" value="1"/>
</dbReference>